<accession>A0A364LII7</accession>
<keyword evidence="1" id="KW-0732">Signal</keyword>
<name>A0A364LII7_9GAMM</name>
<comment type="caution">
    <text evidence="2">The sequence shown here is derived from an EMBL/GenBank/DDBJ whole genome shotgun (WGS) entry which is preliminary data.</text>
</comment>
<feature type="signal peptide" evidence="1">
    <location>
        <begin position="1"/>
        <end position="21"/>
    </location>
</feature>
<evidence type="ECO:0000313" key="3">
    <source>
        <dbReference type="Proteomes" id="UP000249458"/>
    </source>
</evidence>
<reference evidence="2 3" key="1">
    <citation type="submission" date="2017-02" db="EMBL/GenBank/DDBJ databases">
        <title>Legionella quilivanii strain from human: case report and whole genome sequencing analysis.</title>
        <authorList>
            <person name="Lalancette C."/>
            <person name="Leduc J.-M."/>
            <person name="Levesque S."/>
            <person name="Fournier E."/>
            <person name="Saoud J."/>
            <person name="Faucher S.P."/>
            <person name="Bernard K."/>
            <person name="Martineau C."/>
            <person name="Longtin J."/>
        </authorList>
    </citation>
    <scope>NUCLEOTIDE SEQUENCE [LARGE SCALE GENOMIC DNA]</scope>
    <source>
        <strain evidence="2 3">ID143958</strain>
    </source>
</reference>
<evidence type="ECO:0000313" key="2">
    <source>
        <dbReference type="EMBL" id="RAP36225.1"/>
    </source>
</evidence>
<dbReference type="RefSeq" id="WP_112219600.1">
    <property type="nucleotide sequence ID" value="NZ_MVJN01000006.1"/>
</dbReference>
<gene>
    <name evidence="2" type="ORF">B1207_08735</name>
</gene>
<feature type="chain" id="PRO_5016866398" description="Lipocalin-like domain-containing protein" evidence="1">
    <location>
        <begin position="22"/>
        <end position="186"/>
    </location>
</feature>
<evidence type="ECO:0000256" key="1">
    <source>
        <dbReference type="SAM" id="SignalP"/>
    </source>
</evidence>
<sequence>MIKNALVIALLGTCVTSSSFAFNIFPDLKSTHRTHSLHTKVVKNQDTDYTDFSGTWSGSCSYNGESDETTIIIRNDEVSIEIDGEQYSMGAIKTESTSDKMQSFTSQAVINWNQERTQLNLSGTMTVYEYPDYPYNSSRSLVTMLSKGSIALNNKQLIIKVEGTIFDGTTPSDPMFTSECTLDKVK</sequence>
<protein>
    <recommendedName>
        <fullName evidence="4">Lipocalin-like domain-containing protein</fullName>
    </recommendedName>
</protein>
<organism evidence="2 3">
    <name type="scientific">Legionella quinlivanii</name>
    <dbReference type="NCBI Taxonomy" id="45073"/>
    <lineage>
        <taxon>Bacteria</taxon>
        <taxon>Pseudomonadati</taxon>
        <taxon>Pseudomonadota</taxon>
        <taxon>Gammaproteobacteria</taxon>
        <taxon>Legionellales</taxon>
        <taxon>Legionellaceae</taxon>
        <taxon>Legionella</taxon>
    </lineage>
</organism>
<evidence type="ECO:0008006" key="4">
    <source>
        <dbReference type="Google" id="ProtNLM"/>
    </source>
</evidence>
<dbReference type="Proteomes" id="UP000249458">
    <property type="component" value="Unassembled WGS sequence"/>
</dbReference>
<dbReference type="EMBL" id="MVJN01000006">
    <property type="protein sequence ID" value="RAP36225.1"/>
    <property type="molecule type" value="Genomic_DNA"/>
</dbReference>
<proteinExistence type="predicted"/>
<dbReference type="AlphaFoldDB" id="A0A364LII7"/>